<organism evidence="1 2">
    <name type="scientific">Arthrobacter globiformis (strain ATCC 8010 / DSM 20124 / JCM 1332 / NBRC 12137 / NCIMB 8907 / NRRL B-2979 / 168)</name>
    <dbReference type="NCBI Taxonomy" id="1077972"/>
    <lineage>
        <taxon>Bacteria</taxon>
        <taxon>Bacillati</taxon>
        <taxon>Actinomycetota</taxon>
        <taxon>Actinomycetes</taxon>
        <taxon>Micrococcales</taxon>
        <taxon>Micrococcaceae</taxon>
        <taxon>Arthrobacter</taxon>
    </lineage>
</organism>
<sequence>MPERDPEADDGIIVVARNLTNYCLVMTRPELFAIVRRRHNPMVAHWRPCDYDSVNSSEDTPFPETSYPPPDLHCRWNLFACFEKEDFALKALKRRQSVRKRKLVYDLEAPAPGAAFCYTPWSRPQPRLTALTGTEIRQSAGRTPVRSKIF</sequence>
<dbReference type="EMBL" id="BAEG01000059">
    <property type="protein sequence ID" value="GAB14231.1"/>
    <property type="molecule type" value="Genomic_DNA"/>
</dbReference>
<keyword evidence="2" id="KW-1185">Reference proteome</keyword>
<evidence type="ECO:0000313" key="2">
    <source>
        <dbReference type="Proteomes" id="UP000003828"/>
    </source>
</evidence>
<dbReference type="AlphaFoldDB" id="H0QN30"/>
<dbReference type="Proteomes" id="UP000003828">
    <property type="component" value="Unassembled WGS sequence"/>
</dbReference>
<gene>
    <name evidence="1" type="ORF">ARGLB_059_00070</name>
</gene>
<accession>H0QN30</accession>
<reference evidence="1 2" key="1">
    <citation type="submission" date="2011-12" db="EMBL/GenBank/DDBJ databases">
        <title>Whole genome shotgun sequence of Arthrobacter globiformis NBRC 12137.</title>
        <authorList>
            <person name="Miyazawa S."/>
            <person name="Hosoyama A."/>
            <person name="Tsuchikane K."/>
            <person name="Katsumata H."/>
            <person name="Yamazaki S."/>
            <person name="Fujita N."/>
        </authorList>
    </citation>
    <scope>NUCLEOTIDE SEQUENCE [LARGE SCALE GENOMIC DNA]</scope>
    <source>
        <strain evidence="1 2">NBRC 12137</strain>
    </source>
</reference>
<comment type="caution">
    <text evidence="1">The sequence shown here is derived from an EMBL/GenBank/DDBJ whole genome shotgun (WGS) entry which is preliminary data.</text>
</comment>
<proteinExistence type="predicted"/>
<evidence type="ECO:0000313" key="1">
    <source>
        <dbReference type="EMBL" id="GAB14231.1"/>
    </source>
</evidence>
<protein>
    <submittedName>
        <fullName evidence="1">Uncharacterized protein</fullName>
    </submittedName>
</protein>
<name>H0QN30_ARTG1</name>